<evidence type="ECO:0000256" key="6">
    <source>
        <dbReference type="SAM" id="Phobius"/>
    </source>
</evidence>
<dbReference type="EMBL" id="QGGB01000002">
    <property type="protein sequence ID" value="PWN07716.1"/>
    <property type="molecule type" value="Genomic_DNA"/>
</dbReference>
<feature type="transmembrane region" description="Helical" evidence="6">
    <location>
        <begin position="218"/>
        <end position="239"/>
    </location>
</feature>
<evidence type="ECO:0000256" key="4">
    <source>
        <dbReference type="ARBA" id="ARBA00022989"/>
    </source>
</evidence>
<dbReference type="Pfam" id="PF00892">
    <property type="entry name" value="EamA"/>
    <property type="match status" value="2"/>
</dbReference>
<dbReference type="InterPro" id="IPR037185">
    <property type="entry name" value="EmrE-like"/>
</dbReference>
<feature type="transmembrane region" description="Helical" evidence="6">
    <location>
        <begin position="126"/>
        <end position="144"/>
    </location>
</feature>
<keyword evidence="3 6" id="KW-0812">Transmembrane</keyword>
<accession>A0A316U2Z6</accession>
<feature type="transmembrane region" description="Helical" evidence="6">
    <location>
        <begin position="186"/>
        <end position="206"/>
    </location>
</feature>
<name>A0A316U2Z6_9BACT</name>
<protein>
    <submittedName>
        <fullName evidence="8">EamA/RhaT family transporter</fullName>
    </submittedName>
</protein>
<gene>
    <name evidence="8" type="ORF">DDZ15_01460</name>
</gene>
<sequence length="299" mass="32364">MKKISPQLLTDLSLLFIAVVWALNFTVIKASLSEIDPYSFNAIRFTLASSFIWLVLAKRKAWFTIPKGDILPLLGMGLAGNLLYQWLFIVGIDLTLAANAAVMLGTIPIWVALFSHLLSMEFMNRLKGVGVLLAFLGVLMIIFFAKNPISFESENFTGDLVIITAAMVWALYTIYSKKFLGRYTPLQYSTIMTTVGAISLALLAIPQAGATDWSAVSLASYAGAGFSGLLAIGVAYLIWNNGIRTVGAVRTATYQNLVPVLGLFFGILLLGESLELLQYLGSGVVIAGILITRHGGRVS</sequence>
<keyword evidence="4 6" id="KW-1133">Transmembrane helix</keyword>
<feature type="domain" description="EamA" evidence="7">
    <location>
        <begin position="11"/>
        <end position="142"/>
    </location>
</feature>
<keyword evidence="5 6" id="KW-0472">Membrane</keyword>
<feature type="domain" description="EamA" evidence="7">
    <location>
        <begin position="157"/>
        <end position="292"/>
    </location>
</feature>
<evidence type="ECO:0000313" key="9">
    <source>
        <dbReference type="Proteomes" id="UP000245533"/>
    </source>
</evidence>
<dbReference type="RefSeq" id="WP_109644129.1">
    <property type="nucleotide sequence ID" value="NZ_QGGB01000002.1"/>
</dbReference>
<dbReference type="InterPro" id="IPR050638">
    <property type="entry name" value="AA-Vitamin_Transporters"/>
</dbReference>
<feature type="transmembrane region" description="Helical" evidence="6">
    <location>
        <begin position="38"/>
        <end position="57"/>
    </location>
</feature>
<evidence type="ECO:0000256" key="5">
    <source>
        <dbReference type="ARBA" id="ARBA00023136"/>
    </source>
</evidence>
<organism evidence="8 9">
    <name type="scientific">Rhodohalobacter mucosus</name>
    <dbReference type="NCBI Taxonomy" id="2079485"/>
    <lineage>
        <taxon>Bacteria</taxon>
        <taxon>Pseudomonadati</taxon>
        <taxon>Balneolota</taxon>
        <taxon>Balneolia</taxon>
        <taxon>Balneolales</taxon>
        <taxon>Balneolaceae</taxon>
        <taxon>Rhodohalobacter</taxon>
    </lineage>
</organism>
<dbReference type="Proteomes" id="UP000245533">
    <property type="component" value="Unassembled WGS sequence"/>
</dbReference>
<dbReference type="PANTHER" id="PTHR32322:SF18">
    <property type="entry name" value="S-ADENOSYLMETHIONINE_S-ADENOSYLHOMOCYSTEINE TRANSPORTER"/>
    <property type="match status" value="1"/>
</dbReference>
<feature type="transmembrane region" description="Helical" evidence="6">
    <location>
        <begin position="251"/>
        <end position="270"/>
    </location>
</feature>
<evidence type="ECO:0000256" key="3">
    <source>
        <dbReference type="ARBA" id="ARBA00022692"/>
    </source>
</evidence>
<dbReference type="InterPro" id="IPR000620">
    <property type="entry name" value="EamA_dom"/>
</dbReference>
<keyword evidence="2" id="KW-1003">Cell membrane</keyword>
<dbReference type="PANTHER" id="PTHR32322">
    <property type="entry name" value="INNER MEMBRANE TRANSPORTER"/>
    <property type="match status" value="1"/>
</dbReference>
<dbReference type="OrthoDB" id="9805239at2"/>
<evidence type="ECO:0000256" key="1">
    <source>
        <dbReference type="ARBA" id="ARBA00004651"/>
    </source>
</evidence>
<dbReference type="GO" id="GO:0005886">
    <property type="term" value="C:plasma membrane"/>
    <property type="evidence" value="ECO:0007669"/>
    <property type="project" value="UniProtKB-SubCell"/>
</dbReference>
<reference evidence="8 9" key="1">
    <citation type="submission" date="2018-05" db="EMBL/GenBank/DDBJ databases">
        <title>Rhodohalobacter halophilus gen. nov., sp. nov., a moderately halophilic member of the family Balneolaceae.</title>
        <authorList>
            <person name="Liu Z.-W."/>
        </authorList>
    </citation>
    <scope>NUCLEOTIDE SEQUENCE [LARGE SCALE GENOMIC DNA]</scope>
    <source>
        <strain evidence="8 9">8A47</strain>
    </source>
</reference>
<feature type="transmembrane region" description="Helical" evidence="6">
    <location>
        <begin position="276"/>
        <end position="292"/>
    </location>
</feature>
<evidence type="ECO:0000259" key="7">
    <source>
        <dbReference type="Pfam" id="PF00892"/>
    </source>
</evidence>
<dbReference type="SUPFAM" id="SSF103481">
    <property type="entry name" value="Multidrug resistance efflux transporter EmrE"/>
    <property type="match status" value="2"/>
</dbReference>
<evidence type="ECO:0000313" key="8">
    <source>
        <dbReference type="EMBL" id="PWN07716.1"/>
    </source>
</evidence>
<proteinExistence type="predicted"/>
<feature type="transmembrane region" description="Helical" evidence="6">
    <location>
        <begin position="156"/>
        <end position="174"/>
    </location>
</feature>
<feature type="transmembrane region" description="Helical" evidence="6">
    <location>
        <begin position="69"/>
        <end position="88"/>
    </location>
</feature>
<feature type="transmembrane region" description="Helical" evidence="6">
    <location>
        <begin position="94"/>
        <end position="114"/>
    </location>
</feature>
<feature type="transmembrane region" description="Helical" evidence="6">
    <location>
        <begin position="12"/>
        <end position="32"/>
    </location>
</feature>
<keyword evidence="9" id="KW-1185">Reference proteome</keyword>
<comment type="subcellular location">
    <subcellularLocation>
        <location evidence="1">Cell membrane</location>
        <topology evidence="1">Multi-pass membrane protein</topology>
    </subcellularLocation>
</comment>
<evidence type="ECO:0000256" key="2">
    <source>
        <dbReference type="ARBA" id="ARBA00022475"/>
    </source>
</evidence>
<comment type="caution">
    <text evidence="8">The sequence shown here is derived from an EMBL/GenBank/DDBJ whole genome shotgun (WGS) entry which is preliminary data.</text>
</comment>
<dbReference type="AlphaFoldDB" id="A0A316U2Z6"/>